<evidence type="ECO:0000256" key="1">
    <source>
        <dbReference type="ARBA" id="ARBA00008857"/>
    </source>
</evidence>
<proteinExistence type="inferred from homology"/>
<sequence>MQTRPTVVLRPHKDCKTGSWWLRKGEKYHPLGHYPVVSVAMVKERLPEKVYELASNPDAKITEIGSFSGVADLLVWYCERVMSDSKTSDKRKATVKSVVNKHLIPMLGNKLISELNHACIDDLLIWPLQCKYSISNVRLIFSCLKAAFKLAAKQRRIEANPLADFLFTDFIQKRIHPKDAQIRTSDIPAVISSLVDCHYGTRTLVLLMLLYGTRIGETRQAKWNHIYNDFWHIPADHTKTKQAHRLPLTELAQSLLAQHREKQKKSGYTGKYLFPNPDRSGDCISPTKASEDVRDVSSGEWTAHDLRKVARTAWADLGVDYMVAEMLLNHALSKLDQTYIHTHVEHKKKEALDIYHGWLKERGFPA</sequence>
<dbReference type="InterPro" id="IPR013762">
    <property type="entry name" value="Integrase-like_cat_sf"/>
</dbReference>
<dbReference type="InterPro" id="IPR050808">
    <property type="entry name" value="Phage_Integrase"/>
</dbReference>
<reference evidence="6" key="1">
    <citation type="journal article" date="2014" name="Genome Announc.">
        <title>Complete Nucleotide Sequence of pVv01, a P1-Like Plasmid Prophage of Vibrio vulnificus.</title>
        <authorList>
            <person name="Hammerl J.A."/>
            <person name="Klevanskaa K."/>
            <person name="Strauch E."/>
            <person name="Hertwig S."/>
        </authorList>
    </citation>
    <scope>NUCLEOTIDE SEQUENCE</scope>
    <source>
        <strain evidence="6">48/10</strain>
    </source>
</reference>
<organism evidence="6">
    <name type="scientific">Vibrio vulnificus</name>
    <dbReference type="NCBI Taxonomy" id="672"/>
    <lineage>
        <taxon>Bacteria</taxon>
        <taxon>Pseudomonadati</taxon>
        <taxon>Pseudomonadota</taxon>
        <taxon>Gammaproteobacteria</taxon>
        <taxon>Vibrionales</taxon>
        <taxon>Vibrionaceae</taxon>
        <taxon>Vibrio</taxon>
    </lineage>
</organism>
<dbReference type="SUPFAM" id="SSF56349">
    <property type="entry name" value="DNA breaking-rejoining enzymes"/>
    <property type="match status" value="1"/>
</dbReference>
<dbReference type="CDD" id="cd00801">
    <property type="entry name" value="INT_P4_C"/>
    <property type="match status" value="1"/>
</dbReference>
<evidence type="ECO:0000313" key="6">
    <source>
        <dbReference type="EMBL" id="CDM12485.1"/>
    </source>
</evidence>
<reference evidence="6" key="2">
    <citation type="submission" date="2014-01" db="EMBL/GenBank/DDBJ databases">
        <authorList>
            <person name="Hammerl J."/>
        </authorList>
    </citation>
    <scope>NUCLEOTIDE SEQUENCE</scope>
    <source>
        <strain evidence="6">48/10</strain>
        <plasmid evidence="6">p48/10</plasmid>
    </source>
</reference>
<evidence type="ECO:0000256" key="2">
    <source>
        <dbReference type="ARBA" id="ARBA00022908"/>
    </source>
</evidence>
<dbReference type="GO" id="GO:0006310">
    <property type="term" value="P:DNA recombination"/>
    <property type="evidence" value="ECO:0007669"/>
    <property type="project" value="UniProtKB-KW"/>
</dbReference>
<comment type="similarity">
    <text evidence="1">Belongs to the 'phage' integrase family.</text>
</comment>
<keyword evidence="2" id="KW-0229">DNA integration</keyword>
<keyword evidence="6" id="KW-0614">Plasmid</keyword>
<dbReference type="GO" id="GO:0015074">
    <property type="term" value="P:DNA integration"/>
    <property type="evidence" value="ECO:0007669"/>
    <property type="project" value="UniProtKB-KW"/>
</dbReference>
<keyword evidence="4" id="KW-0233">DNA recombination</keyword>
<keyword evidence="3" id="KW-0238">DNA-binding</keyword>
<evidence type="ECO:0000259" key="5">
    <source>
        <dbReference type="PROSITE" id="PS51898"/>
    </source>
</evidence>
<dbReference type="RefSeq" id="WP_032072007.1">
    <property type="nucleotide sequence ID" value="NC_025128.1"/>
</dbReference>
<protein>
    <submittedName>
        <fullName evidence="6">Integrase protein</fullName>
    </submittedName>
</protein>
<dbReference type="Gene3D" id="1.10.443.10">
    <property type="entry name" value="Intergrase catalytic core"/>
    <property type="match status" value="1"/>
</dbReference>
<evidence type="ECO:0000256" key="3">
    <source>
        <dbReference type="ARBA" id="ARBA00023125"/>
    </source>
</evidence>
<dbReference type="InterPro" id="IPR010998">
    <property type="entry name" value="Integrase_recombinase_N"/>
</dbReference>
<dbReference type="PANTHER" id="PTHR30629:SF6">
    <property type="entry name" value="PROPHAGE INTEGRASE INTA-RELATED"/>
    <property type="match status" value="1"/>
</dbReference>
<dbReference type="InterPro" id="IPR011010">
    <property type="entry name" value="DNA_brk_join_enz"/>
</dbReference>
<geneLocation type="plasmid" evidence="6">
    <name>p48/10</name>
</geneLocation>
<dbReference type="AlphaFoldDB" id="A0AAI9EKT4"/>
<accession>A0AAI9EKT4</accession>
<dbReference type="GO" id="GO:0003677">
    <property type="term" value="F:DNA binding"/>
    <property type="evidence" value="ECO:0007669"/>
    <property type="project" value="UniProtKB-KW"/>
</dbReference>
<dbReference type="InterPro" id="IPR002104">
    <property type="entry name" value="Integrase_catalytic"/>
</dbReference>
<dbReference type="PROSITE" id="PS51898">
    <property type="entry name" value="TYR_RECOMBINASE"/>
    <property type="match status" value="1"/>
</dbReference>
<evidence type="ECO:0000256" key="4">
    <source>
        <dbReference type="ARBA" id="ARBA00023172"/>
    </source>
</evidence>
<dbReference type="PANTHER" id="PTHR30629">
    <property type="entry name" value="PROPHAGE INTEGRASE"/>
    <property type="match status" value="1"/>
</dbReference>
<feature type="domain" description="Tyr recombinase" evidence="5">
    <location>
        <begin position="177"/>
        <end position="352"/>
    </location>
</feature>
<name>A0AAI9EKT4_VIBVL</name>
<dbReference type="EMBL" id="HG803186">
    <property type="protein sequence ID" value="CDM12485.1"/>
    <property type="molecule type" value="Genomic_DNA"/>
</dbReference>
<dbReference type="Gene3D" id="1.10.150.130">
    <property type="match status" value="1"/>
</dbReference>
<dbReference type="Pfam" id="PF00589">
    <property type="entry name" value="Phage_integrase"/>
    <property type="match status" value="1"/>
</dbReference>